<dbReference type="RefSeq" id="WP_131918590.1">
    <property type="nucleotide sequence ID" value="NZ_JAOQNU010000006.1"/>
</dbReference>
<reference evidence="1 2" key="1">
    <citation type="submission" date="2019-03" db="EMBL/GenBank/DDBJ databases">
        <title>Genomic Encyclopedia of Type Strains, Phase IV (KMG-IV): sequencing the most valuable type-strain genomes for metagenomic binning, comparative biology and taxonomic classification.</title>
        <authorList>
            <person name="Goeker M."/>
        </authorList>
    </citation>
    <scope>NUCLEOTIDE SEQUENCE [LARGE SCALE GENOMIC DNA]</scope>
    <source>
        <strain evidence="1 2">DSM 11170</strain>
    </source>
</reference>
<gene>
    <name evidence="1" type="ORF">EDD73_10654</name>
</gene>
<dbReference type="Proteomes" id="UP000294813">
    <property type="component" value="Unassembled WGS sequence"/>
</dbReference>
<name>A0A4R2RYT1_9FIRM</name>
<organism evidence="1 2">
    <name type="scientific">Heliophilum fasciatum</name>
    <dbReference type="NCBI Taxonomy" id="35700"/>
    <lineage>
        <taxon>Bacteria</taxon>
        <taxon>Bacillati</taxon>
        <taxon>Bacillota</taxon>
        <taxon>Clostridia</taxon>
        <taxon>Eubacteriales</taxon>
        <taxon>Heliobacteriaceae</taxon>
        <taxon>Heliophilum</taxon>
    </lineage>
</organism>
<keyword evidence="2" id="KW-1185">Reference proteome</keyword>
<proteinExistence type="predicted"/>
<sequence length="134" mass="15171">MQVTIEDGSLVYIYLRRGNAGDYMIPELRCELLFDAEEQWLGLRVYGETLDDGLPVELPRISALTEIPPGVSLTRQDNQVELLFDQHRPIARKVVVDGSIDAYHERLNGIELILPLGYLQGKTARVEPFCESID</sequence>
<evidence type="ECO:0000313" key="1">
    <source>
        <dbReference type="EMBL" id="TCP65171.1"/>
    </source>
</evidence>
<comment type="caution">
    <text evidence="1">The sequence shown here is derived from an EMBL/GenBank/DDBJ whole genome shotgun (WGS) entry which is preliminary data.</text>
</comment>
<accession>A0A4R2RYT1</accession>
<dbReference type="EMBL" id="SLXT01000006">
    <property type="protein sequence ID" value="TCP65171.1"/>
    <property type="molecule type" value="Genomic_DNA"/>
</dbReference>
<dbReference type="AlphaFoldDB" id="A0A4R2RYT1"/>
<protein>
    <submittedName>
        <fullName evidence="1">Uncharacterized protein</fullName>
    </submittedName>
</protein>
<dbReference type="OrthoDB" id="2627608at2"/>
<evidence type="ECO:0000313" key="2">
    <source>
        <dbReference type="Proteomes" id="UP000294813"/>
    </source>
</evidence>